<dbReference type="EMBL" id="CP121694">
    <property type="protein sequence ID" value="WRO23613.1"/>
    <property type="molecule type" value="Genomic_DNA"/>
</dbReference>
<feature type="compositionally biased region" description="Polar residues" evidence="3">
    <location>
        <begin position="170"/>
        <end position="191"/>
    </location>
</feature>
<reference evidence="4 5" key="1">
    <citation type="submission" date="2023-04" db="EMBL/GenBank/DDBJ databases">
        <authorList>
            <person name="Hsu D."/>
        </authorList>
    </citation>
    <scope>NUCLEOTIDE SEQUENCE [LARGE SCALE GENOMIC DNA]</scope>
    <source>
        <strain evidence="4 5">MK1</strain>
    </source>
</reference>
<keyword evidence="5" id="KW-1185">Reference proteome</keyword>
<feature type="region of interest" description="Disordered" evidence="3">
    <location>
        <begin position="1"/>
        <end position="26"/>
    </location>
</feature>
<feature type="region of interest" description="Disordered" evidence="3">
    <location>
        <begin position="151"/>
        <end position="191"/>
    </location>
</feature>
<evidence type="ECO:0000313" key="4">
    <source>
        <dbReference type="EMBL" id="WRO23613.1"/>
    </source>
</evidence>
<organism evidence="4 5">
    <name type="scientific">Metallumcola ferriviriculae</name>
    <dbReference type="NCBI Taxonomy" id="3039180"/>
    <lineage>
        <taxon>Bacteria</taxon>
        <taxon>Bacillati</taxon>
        <taxon>Bacillota</taxon>
        <taxon>Clostridia</taxon>
        <taxon>Neomoorellales</taxon>
        <taxon>Desulfitibacteraceae</taxon>
        <taxon>Metallumcola</taxon>
    </lineage>
</organism>
<evidence type="ECO:0000256" key="2">
    <source>
        <dbReference type="ARBA" id="ARBA00022795"/>
    </source>
</evidence>
<sequence>MEVRNTVTDASNTNSQSSSANKQDNNMGKDEFLQLLVAQLKAQDPMEPMKDKEFIAQMAQFSSLEQMKNIGQGFEQLNSVLTQFVQRESSDQSSAYANAVNLLGKEVTGIDNSGELLTGIVTGVSINNGEPKVYVGDASMHWQNIFEIMLPPDEDAIEPDQGNGGETVDGQGQSAAAADNSDTTGQADSTK</sequence>
<proteinExistence type="inferred from homology"/>
<evidence type="ECO:0008006" key="6">
    <source>
        <dbReference type="Google" id="ProtNLM"/>
    </source>
</evidence>
<comment type="similarity">
    <text evidence="1">Belongs to the FlgD family.</text>
</comment>
<evidence type="ECO:0000256" key="3">
    <source>
        <dbReference type="SAM" id="MobiDB-lite"/>
    </source>
</evidence>
<dbReference type="AlphaFoldDB" id="A0AAU0UT43"/>
<dbReference type="Pfam" id="PF03963">
    <property type="entry name" value="FlgD"/>
    <property type="match status" value="1"/>
</dbReference>
<protein>
    <recommendedName>
        <fullName evidence="6">Flagellar hook capping protein</fullName>
    </recommendedName>
</protein>
<name>A0AAU0UT43_9FIRM</name>
<gene>
    <name evidence="4" type="ORF">MFMK1_003476</name>
</gene>
<feature type="compositionally biased region" description="Low complexity" evidence="3">
    <location>
        <begin position="10"/>
        <end position="21"/>
    </location>
</feature>
<evidence type="ECO:0000313" key="5">
    <source>
        <dbReference type="Proteomes" id="UP001329915"/>
    </source>
</evidence>
<dbReference type="Proteomes" id="UP001329915">
    <property type="component" value="Chromosome"/>
</dbReference>
<dbReference type="GO" id="GO:0044781">
    <property type="term" value="P:bacterial-type flagellum organization"/>
    <property type="evidence" value="ECO:0007669"/>
    <property type="project" value="UniProtKB-KW"/>
</dbReference>
<evidence type="ECO:0000256" key="1">
    <source>
        <dbReference type="ARBA" id="ARBA00010577"/>
    </source>
</evidence>
<dbReference type="InterPro" id="IPR005648">
    <property type="entry name" value="FlgD"/>
</dbReference>
<accession>A0AAU0UT43</accession>
<dbReference type="KEGG" id="dbc:MFMK1_003476"/>
<dbReference type="RefSeq" id="WP_366922991.1">
    <property type="nucleotide sequence ID" value="NZ_CP121694.1"/>
</dbReference>
<keyword evidence="2" id="KW-1005">Bacterial flagellum biogenesis</keyword>